<reference evidence="2 3" key="2">
    <citation type="journal article" date="2017" name="Plant Pathol.">
        <title>Pathogenicity and virulence gene content of Xanthomonas strains infecting Araceae, formerly known as Xanthomonas axonopodis pv. dieffenbachiae.</title>
        <authorList>
            <person name="Constantin E.C."/>
            <person name="Haegeman A."/>
            <person name="Van Vaerenbergh J."/>
            <person name="Baeyen S."/>
            <person name="Van Malderghem C."/>
            <person name="Maes M."/>
            <person name="Cottyn B."/>
        </authorList>
    </citation>
    <scope>NUCLEOTIDE SEQUENCE [LARGE SCALE GENOMIC DNA]</scope>
    <source>
        <strain evidence="2 3">LMG 25940</strain>
    </source>
</reference>
<dbReference type="EMBL" id="JPYI02000021">
    <property type="protein sequence ID" value="OQP81348.1"/>
    <property type="molecule type" value="Genomic_DNA"/>
</dbReference>
<sequence>MQKMSLCIALVFCLLTPVAEARKVAGMSPIEQSRQIYLRVFQPPLHQQMVQGSIDDLLKVTEAQAKSKWQDNCPEMQPALSSMLDRQLRPSLERMMNDPALAESTIAAMQTTLSASERVMATAALDSGNDLVATQLIYNNQALAREVGAIMENTLREAQPALMELVKSGSLSLRPIAEMCDARLIQGQGKE</sequence>
<feature type="chain" id="PRO_5010729746" evidence="1">
    <location>
        <begin position="22"/>
        <end position="191"/>
    </location>
</feature>
<dbReference type="RefSeq" id="WP_057687014.1">
    <property type="nucleotide sequence ID" value="NZ_CP041380.1"/>
</dbReference>
<dbReference type="AlphaFoldDB" id="A0A1V9HES4"/>
<proteinExistence type="predicted"/>
<feature type="signal peptide" evidence="1">
    <location>
        <begin position="1"/>
        <end position="21"/>
    </location>
</feature>
<organism evidence="2 3">
    <name type="scientific">Xanthomonas phaseoli pv. dieffenbachiae</name>
    <dbReference type="NCBI Taxonomy" id="92828"/>
    <lineage>
        <taxon>Bacteria</taxon>
        <taxon>Pseudomonadati</taxon>
        <taxon>Pseudomonadota</taxon>
        <taxon>Gammaproteobacteria</taxon>
        <taxon>Lysobacterales</taxon>
        <taxon>Lysobacteraceae</taxon>
        <taxon>Xanthomonas</taxon>
    </lineage>
</organism>
<evidence type="ECO:0000313" key="3">
    <source>
        <dbReference type="Proteomes" id="UP000050546"/>
    </source>
</evidence>
<dbReference type="STRING" id="1437877.GCA_001564415_01664"/>
<reference evidence="2 3" key="1">
    <citation type="journal article" date="2016" name="Plant Pathol.">
        <title>Genetic characterization of strains named as Xanthomonas axonopodis pv. dieffenbachiae leads to a taxonomic revision of the X. axonopodis species complex.</title>
        <authorList>
            <person name="Constantin E.C."/>
            <person name="Cleenwerck I."/>
            <person name="Maes M."/>
            <person name="Baeyen S."/>
            <person name="Van Malderghem C."/>
            <person name="De Vos P."/>
            <person name="Cottyn B."/>
        </authorList>
    </citation>
    <scope>NUCLEOTIDE SEQUENCE [LARGE SCALE GENOMIC DNA]</scope>
    <source>
        <strain evidence="2 3">LMG 25940</strain>
    </source>
</reference>
<dbReference type="GeneID" id="93990085"/>
<gene>
    <name evidence="2" type="ORF">IM53_004120</name>
</gene>
<keyword evidence="1" id="KW-0732">Signal</keyword>
<evidence type="ECO:0000313" key="2">
    <source>
        <dbReference type="EMBL" id="OQP81348.1"/>
    </source>
</evidence>
<accession>A0A1V9HES4</accession>
<dbReference type="Proteomes" id="UP000050546">
    <property type="component" value="Unassembled WGS sequence"/>
</dbReference>
<comment type="caution">
    <text evidence="2">The sequence shown here is derived from an EMBL/GenBank/DDBJ whole genome shotgun (WGS) entry which is preliminary data.</text>
</comment>
<evidence type="ECO:0000256" key="1">
    <source>
        <dbReference type="SAM" id="SignalP"/>
    </source>
</evidence>
<name>A0A1V9HES4_9XANT</name>
<protein>
    <submittedName>
        <fullName evidence="2">Uncharacterized protein</fullName>
    </submittedName>
</protein>